<dbReference type="PROSITE" id="PS00478">
    <property type="entry name" value="LIM_DOMAIN_1"/>
    <property type="match status" value="1"/>
</dbReference>
<evidence type="ECO:0000256" key="5">
    <source>
        <dbReference type="ARBA" id="ARBA00023038"/>
    </source>
</evidence>
<keyword evidence="16" id="KW-1185">Reference proteome</keyword>
<evidence type="ECO:0000256" key="6">
    <source>
        <dbReference type="ARBA" id="ARBA00023125"/>
    </source>
</evidence>
<dbReference type="EMBL" id="CAJFDH010000006">
    <property type="protein sequence ID" value="CAD5229995.1"/>
    <property type="molecule type" value="Genomic_DNA"/>
</dbReference>
<dbReference type="Proteomes" id="UP000783686">
    <property type="component" value="Unassembled WGS sequence"/>
</dbReference>
<feature type="domain" description="LIM zinc-binding" evidence="13">
    <location>
        <begin position="201"/>
        <end position="263"/>
    </location>
</feature>
<comment type="subcellular location">
    <subcellularLocation>
        <location evidence="1 9 11">Nucleus</location>
    </subcellularLocation>
</comment>
<evidence type="ECO:0000256" key="8">
    <source>
        <dbReference type="ARBA" id="ARBA00023242"/>
    </source>
</evidence>
<accession>A0A811LK53</accession>
<dbReference type="GO" id="GO:0045944">
    <property type="term" value="P:positive regulation of transcription by RNA polymerase II"/>
    <property type="evidence" value="ECO:0007669"/>
    <property type="project" value="UniProtKB-ARBA"/>
</dbReference>
<keyword evidence="5 10" id="KW-0440">LIM domain</keyword>
<name>A0A811LK53_9BILA</name>
<comment type="caution">
    <text evidence="15">The sequence shown here is derived from an EMBL/GenBank/DDBJ whole genome shotgun (WGS) entry which is preliminary data.</text>
</comment>
<dbReference type="SMART" id="SM00389">
    <property type="entry name" value="HOX"/>
    <property type="match status" value="1"/>
</dbReference>
<dbReference type="Pfam" id="PF00046">
    <property type="entry name" value="Homeodomain"/>
    <property type="match status" value="1"/>
</dbReference>
<dbReference type="GO" id="GO:0005634">
    <property type="term" value="C:nucleus"/>
    <property type="evidence" value="ECO:0007669"/>
    <property type="project" value="UniProtKB-SubCell"/>
</dbReference>
<dbReference type="GO" id="GO:0046872">
    <property type="term" value="F:metal ion binding"/>
    <property type="evidence" value="ECO:0007669"/>
    <property type="project" value="UniProtKB-KW"/>
</dbReference>
<feature type="domain" description="LIM zinc-binding" evidence="13">
    <location>
        <begin position="140"/>
        <end position="200"/>
    </location>
</feature>
<feature type="compositionally biased region" description="Basic residues" evidence="12">
    <location>
        <begin position="325"/>
        <end position="337"/>
    </location>
</feature>
<evidence type="ECO:0000259" key="14">
    <source>
        <dbReference type="PROSITE" id="PS50071"/>
    </source>
</evidence>
<feature type="compositionally biased region" description="Low complexity" evidence="12">
    <location>
        <begin position="345"/>
        <end position="360"/>
    </location>
</feature>
<keyword evidence="4 10" id="KW-0862">Zinc</keyword>
<dbReference type="PANTHER" id="PTHR24208:SF127">
    <property type="entry name" value="LIM_HOMEOBOX PROTEIN AWH"/>
    <property type="match status" value="1"/>
</dbReference>
<reference evidence="15" key="1">
    <citation type="submission" date="2020-09" db="EMBL/GenBank/DDBJ databases">
        <authorList>
            <person name="Kikuchi T."/>
        </authorList>
    </citation>
    <scope>NUCLEOTIDE SEQUENCE</scope>
    <source>
        <strain evidence="15">SH1</strain>
    </source>
</reference>
<evidence type="ECO:0000313" key="16">
    <source>
        <dbReference type="Proteomes" id="UP000614601"/>
    </source>
</evidence>
<proteinExistence type="predicted"/>
<organism evidence="15 16">
    <name type="scientific">Bursaphelenchus okinawaensis</name>
    <dbReference type="NCBI Taxonomy" id="465554"/>
    <lineage>
        <taxon>Eukaryota</taxon>
        <taxon>Metazoa</taxon>
        <taxon>Ecdysozoa</taxon>
        <taxon>Nematoda</taxon>
        <taxon>Chromadorea</taxon>
        <taxon>Rhabditida</taxon>
        <taxon>Tylenchina</taxon>
        <taxon>Tylenchomorpha</taxon>
        <taxon>Aphelenchoidea</taxon>
        <taxon>Aphelenchoididae</taxon>
        <taxon>Bursaphelenchus</taxon>
    </lineage>
</organism>
<dbReference type="AlphaFoldDB" id="A0A811LK53"/>
<dbReference type="Gene3D" id="1.10.10.60">
    <property type="entry name" value="Homeodomain-like"/>
    <property type="match status" value="1"/>
</dbReference>
<dbReference type="GO" id="GO:0030182">
    <property type="term" value="P:neuron differentiation"/>
    <property type="evidence" value="ECO:0007669"/>
    <property type="project" value="TreeGrafter"/>
</dbReference>
<dbReference type="PANTHER" id="PTHR24208">
    <property type="entry name" value="LIM/HOMEOBOX PROTEIN LHX"/>
    <property type="match status" value="1"/>
</dbReference>
<keyword evidence="8 9" id="KW-0539">Nucleus</keyword>
<evidence type="ECO:0000256" key="11">
    <source>
        <dbReference type="RuleBase" id="RU000682"/>
    </source>
</evidence>
<dbReference type="GO" id="GO:0045664">
    <property type="term" value="P:regulation of neuron differentiation"/>
    <property type="evidence" value="ECO:0007669"/>
    <property type="project" value="UniProtKB-ARBA"/>
</dbReference>
<feature type="DNA-binding region" description="Homeobox" evidence="9">
    <location>
        <begin position="272"/>
        <end position="331"/>
    </location>
</feature>
<protein>
    <recommendedName>
        <fullName evidence="17">LIM/homeobox protein Awh</fullName>
    </recommendedName>
</protein>
<evidence type="ECO:0000256" key="9">
    <source>
        <dbReference type="PROSITE-ProRule" id="PRU00108"/>
    </source>
</evidence>
<evidence type="ECO:0000256" key="1">
    <source>
        <dbReference type="ARBA" id="ARBA00004123"/>
    </source>
</evidence>
<sequence>MQVHHQEQSCFGAEFMTPGSQLVGQDLHSASLLTPFHVDDQPSQNPHSTAAAVAAALLAANCYDNVLPRNGINNMKMEEGYDVGSGYYGAVSDPCTSVPLSQPNVFCQPLTISTCSNALDSINDAAALHHDIKHEDKAWFSCHDCMEPIKERFLLNVDNHNYHSNCIRCSDCSMNLQEMPSCFVKHGSLYCKPCYGQKFQTKCAHCERQIQPTDWVRRARHYVFHLACFSCTHCKRQLSTKEEFCLQENRLLCKQHYLELVQGDDSQSKQKTKRVRTTFAEEQLQILNAHFQLDCNPDGGDLERIASLTGLSKRVTQVWFQNSRARQKKSHGPRKKITGPGSIHATSSASGRSSRATSQSNMSPAPKSPEEQQQ</sequence>
<feature type="region of interest" description="Disordered" evidence="12">
    <location>
        <begin position="322"/>
        <end position="374"/>
    </location>
</feature>
<feature type="domain" description="Homeobox" evidence="14">
    <location>
        <begin position="270"/>
        <end position="330"/>
    </location>
</feature>
<evidence type="ECO:0000259" key="13">
    <source>
        <dbReference type="PROSITE" id="PS50023"/>
    </source>
</evidence>
<keyword evidence="6 9" id="KW-0238">DNA-binding</keyword>
<dbReference type="CDD" id="cd00086">
    <property type="entry name" value="homeodomain"/>
    <property type="match status" value="1"/>
</dbReference>
<evidence type="ECO:0000313" key="15">
    <source>
        <dbReference type="EMBL" id="CAD5229995.1"/>
    </source>
</evidence>
<keyword evidence="2 10" id="KW-0479">Metal-binding</keyword>
<evidence type="ECO:0008006" key="17">
    <source>
        <dbReference type="Google" id="ProtNLM"/>
    </source>
</evidence>
<dbReference type="PROSITE" id="PS50023">
    <property type="entry name" value="LIM_DOMAIN_2"/>
    <property type="match status" value="2"/>
</dbReference>
<dbReference type="Pfam" id="PF00412">
    <property type="entry name" value="LIM"/>
    <property type="match status" value="2"/>
</dbReference>
<dbReference type="FunFam" id="1.10.10.60:FF:000027">
    <property type="entry name" value="LIM/homeobox protein Lhx9"/>
    <property type="match status" value="1"/>
</dbReference>
<dbReference type="SUPFAM" id="SSF57716">
    <property type="entry name" value="Glucocorticoid receptor-like (DNA-binding domain)"/>
    <property type="match status" value="1"/>
</dbReference>
<evidence type="ECO:0000256" key="7">
    <source>
        <dbReference type="ARBA" id="ARBA00023155"/>
    </source>
</evidence>
<evidence type="ECO:0000256" key="3">
    <source>
        <dbReference type="ARBA" id="ARBA00022737"/>
    </source>
</evidence>
<evidence type="ECO:0000256" key="12">
    <source>
        <dbReference type="SAM" id="MobiDB-lite"/>
    </source>
</evidence>
<dbReference type="InterPro" id="IPR001781">
    <property type="entry name" value="Znf_LIM"/>
</dbReference>
<dbReference type="PROSITE" id="PS50071">
    <property type="entry name" value="HOMEOBOX_2"/>
    <property type="match status" value="1"/>
</dbReference>
<dbReference type="Proteomes" id="UP000614601">
    <property type="component" value="Unassembled WGS sequence"/>
</dbReference>
<dbReference type="EMBL" id="CAJFCW020000006">
    <property type="protein sequence ID" value="CAG9127383.1"/>
    <property type="molecule type" value="Genomic_DNA"/>
</dbReference>
<dbReference type="SMART" id="SM00132">
    <property type="entry name" value="LIM"/>
    <property type="match status" value="2"/>
</dbReference>
<evidence type="ECO:0000256" key="4">
    <source>
        <dbReference type="ARBA" id="ARBA00022833"/>
    </source>
</evidence>
<evidence type="ECO:0000256" key="2">
    <source>
        <dbReference type="ARBA" id="ARBA00022723"/>
    </source>
</evidence>
<dbReference type="OrthoDB" id="10068367at2759"/>
<evidence type="ECO:0000256" key="10">
    <source>
        <dbReference type="PROSITE-ProRule" id="PRU00125"/>
    </source>
</evidence>
<dbReference type="GO" id="GO:0000977">
    <property type="term" value="F:RNA polymerase II transcription regulatory region sequence-specific DNA binding"/>
    <property type="evidence" value="ECO:0007669"/>
    <property type="project" value="TreeGrafter"/>
</dbReference>
<dbReference type="InterPro" id="IPR050453">
    <property type="entry name" value="LIM_Homeobox_TF"/>
</dbReference>
<dbReference type="GO" id="GO:0000981">
    <property type="term" value="F:DNA-binding transcription factor activity, RNA polymerase II-specific"/>
    <property type="evidence" value="ECO:0007669"/>
    <property type="project" value="UniProtKB-ARBA"/>
</dbReference>
<dbReference type="Gene3D" id="2.10.110.10">
    <property type="entry name" value="Cysteine Rich Protein"/>
    <property type="match status" value="2"/>
</dbReference>
<keyword evidence="7 9" id="KW-0371">Homeobox</keyword>
<dbReference type="InterPro" id="IPR009057">
    <property type="entry name" value="Homeodomain-like_sf"/>
</dbReference>
<dbReference type="InterPro" id="IPR001356">
    <property type="entry name" value="HD"/>
</dbReference>
<dbReference type="SUPFAM" id="SSF46689">
    <property type="entry name" value="Homeodomain-like"/>
    <property type="match status" value="1"/>
</dbReference>
<keyword evidence="3" id="KW-0677">Repeat</keyword>
<gene>
    <name evidence="15" type="ORF">BOKJ2_LOCUS13914</name>
</gene>